<dbReference type="SUPFAM" id="SSF143724">
    <property type="entry name" value="PHP14-like"/>
    <property type="match status" value="1"/>
</dbReference>
<dbReference type="InterPro" id="IPR007702">
    <property type="entry name" value="Janus"/>
</dbReference>
<keyword evidence="4" id="KW-0726">Sexual differentiation</keyword>
<protein>
    <recommendedName>
        <fullName evidence="5">Sex-regulated protein janus-B</fullName>
    </recommendedName>
</protein>
<comment type="similarity">
    <text evidence="2">Belongs to the janus family.</text>
</comment>
<evidence type="ECO:0000256" key="5">
    <source>
        <dbReference type="ARBA" id="ARBA00068496"/>
    </source>
</evidence>
<evidence type="ECO:0000256" key="3">
    <source>
        <dbReference type="ARBA" id="ARBA00022782"/>
    </source>
</evidence>
<proteinExistence type="inferred from homology"/>
<comment type="function">
    <text evidence="1">JanA and janB regulate somatic sex differentiation.</text>
</comment>
<feature type="non-terminal residue" evidence="8">
    <location>
        <position position="1"/>
    </location>
</feature>
<dbReference type="PANTHER" id="PTHR12258:SF5">
    <property type="entry name" value="BCDNA.GH02250-RELATED"/>
    <property type="match status" value="1"/>
</dbReference>
<feature type="binding site" evidence="7">
    <location>
        <position position="72"/>
    </location>
    <ligand>
        <name>substrate</name>
    </ligand>
</feature>
<dbReference type="Gene3D" id="3.50.20.20">
    <property type="entry name" value="Janus/Ocnus"/>
    <property type="match status" value="1"/>
</dbReference>
<reference evidence="8" key="1">
    <citation type="submission" date="2014-12" db="EMBL/GenBank/DDBJ databases">
        <title>Insight into the proteome of Arion vulgaris.</title>
        <authorList>
            <person name="Aradska J."/>
            <person name="Bulat T."/>
            <person name="Smidak R."/>
            <person name="Sarate P."/>
            <person name="Gangsoo J."/>
            <person name="Sialana F."/>
            <person name="Bilban M."/>
            <person name="Lubec G."/>
        </authorList>
    </citation>
    <scope>NUCLEOTIDE SEQUENCE</scope>
    <source>
        <tissue evidence="8">Skin</tissue>
    </source>
</reference>
<dbReference type="FunFam" id="3.50.20.20:FF:000002">
    <property type="entry name" value="Sex-regulated protein janus-B"/>
    <property type="match status" value="1"/>
</dbReference>
<name>A0A0B6ZBL3_9EUPU</name>
<dbReference type="GO" id="GO:0030154">
    <property type="term" value="P:cell differentiation"/>
    <property type="evidence" value="ECO:0007669"/>
    <property type="project" value="UniProtKB-KW"/>
</dbReference>
<feature type="active site" description="Proton acceptor" evidence="6">
    <location>
        <position position="100"/>
    </location>
</feature>
<evidence type="ECO:0000313" key="8">
    <source>
        <dbReference type="EMBL" id="CEK65842.1"/>
    </source>
</evidence>
<sequence>GTCSNSRIRSVISIKVVLLCTKTDSFYLLPVFVTSLPSIGMAASHMASSTSHKNPKLIAIPDVEIDKHGKFKYILVKVHDPDVDREFKHIVRGTAKAAFHADIYDRVSELIEEKGLDCEILGGGRIDHEPSKKSIKIYGYSQQFGQADHTITHSILLRAFKEYDQITWSNEGY</sequence>
<evidence type="ECO:0000256" key="6">
    <source>
        <dbReference type="PIRSR" id="PIRSR607702-1"/>
    </source>
</evidence>
<evidence type="ECO:0000256" key="1">
    <source>
        <dbReference type="ARBA" id="ARBA00002508"/>
    </source>
</evidence>
<dbReference type="PANTHER" id="PTHR12258">
    <property type="entry name" value="JANUS-A/JANUS-B"/>
    <property type="match status" value="1"/>
</dbReference>
<dbReference type="InterPro" id="IPR038596">
    <property type="entry name" value="Janus_sf"/>
</dbReference>
<dbReference type="GO" id="GO:0005829">
    <property type="term" value="C:cytosol"/>
    <property type="evidence" value="ECO:0007669"/>
    <property type="project" value="TreeGrafter"/>
</dbReference>
<dbReference type="GO" id="GO:0101006">
    <property type="term" value="F:protein histidine phosphatase activity"/>
    <property type="evidence" value="ECO:0007669"/>
    <property type="project" value="TreeGrafter"/>
</dbReference>
<evidence type="ECO:0000256" key="4">
    <source>
        <dbReference type="ARBA" id="ARBA00022928"/>
    </source>
</evidence>
<dbReference type="AlphaFoldDB" id="A0A0B6ZBL3"/>
<evidence type="ECO:0000256" key="2">
    <source>
        <dbReference type="ARBA" id="ARBA00010971"/>
    </source>
</evidence>
<organism evidence="8">
    <name type="scientific">Arion vulgaris</name>
    <dbReference type="NCBI Taxonomy" id="1028688"/>
    <lineage>
        <taxon>Eukaryota</taxon>
        <taxon>Metazoa</taxon>
        <taxon>Spiralia</taxon>
        <taxon>Lophotrochozoa</taxon>
        <taxon>Mollusca</taxon>
        <taxon>Gastropoda</taxon>
        <taxon>Heterobranchia</taxon>
        <taxon>Euthyneura</taxon>
        <taxon>Panpulmonata</taxon>
        <taxon>Eupulmonata</taxon>
        <taxon>Stylommatophora</taxon>
        <taxon>Helicina</taxon>
        <taxon>Arionoidea</taxon>
        <taxon>Arionidae</taxon>
        <taxon>Arion</taxon>
    </lineage>
</organism>
<dbReference type="EMBL" id="HACG01018977">
    <property type="protein sequence ID" value="CEK65842.1"/>
    <property type="molecule type" value="Transcribed_RNA"/>
</dbReference>
<evidence type="ECO:0000256" key="7">
    <source>
        <dbReference type="PIRSR" id="PIRSR607702-2"/>
    </source>
</evidence>
<keyword evidence="3" id="KW-0221">Differentiation</keyword>
<dbReference type="Pfam" id="PF05005">
    <property type="entry name" value="Ocnus"/>
    <property type="match status" value="1"/>
</dbReference>
<dbReference type="GO" id="GO:0007548">
    <property type="term" value="P:sex differentiation"/>
    <property type="evidence" value="ECO:0007669"/>
    <property type="project" value="UniProtKB-KW"/>
</dbReference>
<gene>
    <name evidence="8" type="primary">ORF56470</name>
</gene>
<accession>A0A0B6ZBL3</accession>